<accession>A0ABV2HIR6</accession>
<dbReference type="Gene3D" id="1.20.1250.20">
    <property type="entry name" value="MFS general substrate transporter like domains"/>
    <property type="match status" value="1"/>
</dbReference>
<dbReference type="EMBL" id="JBEPLI010000032">
    <property type="protein sequence ID" value="MET3590457.1"/>
    <property type="molecule type" value="Genomic_DNA"/>
</dbReference>
<evidence type="ECO:0008006" key="4">
    <source>
        <dbReference type="Google" id="ProtNLM"/>
    </source>
</evidence>
<feature type="transmembrane region" description="Helical" evidence="1">
    <location>
        <begin position="35"/>
        <end position="54"/>
    </location>
</feature>
<feature type="transmembrane region" description="Helical" evidence="1">
    <location>
        <begin position="66"/>
        <end position="82"/>
    </location>
</feature>
<evidence type="ECO:0000313" key="3">
    <source>
        <dbReference type="Proteomes" id="UP001549086"/>
    </source>
</evidence>
<feature type="transmembrane region" description="Helical" evidence="1">
    <location>
        <begin position="119"/>
        <end position="140"/>
    </location>
</feature>
<dbReference type="Proteomes" id="UP001549086">
    <property type="component" value="Unassembled WGS sequence"/>
</dbReference>
<dbReference type="InterPro" id="IPR036259">
    <property type="entry name" value="MFS_trans_sf"/>
</dbReference>
<evidence type="ECO:0000313" key="2">
    <source>
        <dbReference type="EMBL" id="MET3590457.1"/>
    </source>
</evidence>
<gene>
    <name evidence="2" type="ORF">ABID23_001568</name>
</gene>
<comment type="caution">
    <text evidence="2">The sequence shown here is derived from an EMBL/GenBank/DDBJ whole genome shotgun (WGS) entry which is preliminary data.</text>
</comment>
<feature type="transmembrane region" description="Helical" evidence="1">
    <location>
        <begin position="88"/>
        <end position="107"/>
    </location>
</feature>
<keyword evidence="1" id="KW-1133">Transmembrane helix</keyword>
<protein>
    <recommendedName>
        <fullName evidence="4">MFS transporter</fullName>
    </recommendedName>
</protein>
<reference evidence="2 3" key="1">
    <citation type="submission" date="2024-06" db="EMBL/GenBank/DDBJ databases">
        <title>Genomic Encyclopedia of Type Strains, Phase IV (KMG-IV): sequencing the most valuable type-strain genomes for metagenomic binning, comparative biology and taxonomic classification.</title>
        <authorList>
            <person name="Goeker M."/>
        </authorList>
    </citation>
    <scope>NUCLEOTIDE SEQUENCE [LARGE SCALE GENOMIC DNA]</scope>
    <source>
        <strain evidence="2 3">DSM 23649</strain>
    </source>
</reference>
<organism evidence="2 3">
    <name type="scientific">Bartonella silvatica</name>
    <dbReference type="NCBI Taxonomy" id="357760"/>
    <lineage>
        <taxon>Bacteria</taxon>
        <taxon>Pseudomonadati</taxon>
        <taxon>Pseudomonadota</taxon>
        <taxon>Alphaproteobacteria</taxon>
        <taxon>Hyphomicrobiales</taxon>
        <taxon>Bartonellaceae</taxon>
        <taxon>Bartonella</taxon>
    </lineage>
</organism>
<keyword evidence="1" id="KW-0472">Membrane</keyword>
<keyword evidence="3" id="KW-1185">Reference proteome</keyword>
<keyword evidence="1" id="KW-0812">Transmembrane</keyword>
<proteinExistence type="predicted"/>
<sequence>MSVALFMFMFLFTFFYIQLEITDPLLSDQILGGNASSYIFIRNALIVIFAKYRYKNGHTKKISKHLSYYLLFGLSFIILHALNYSYFYLFLAIILFSFAEIIIQIRLDYDATNIDERLIASAYGVMSLSSAFGGMAGSYLGSLLSNQDFFGLSIW</sequence>
<evidence type="ECO:0000256" key="1">
    <source>
        <dbReference type="SAM" id="Phobius"/>
    </source>
</evidence>
<name>A0ABV2HIR6_9HYPH</name>